<protein>
    <recommendedName>
        <fullName evidence="1">Thioredoxin domain-containing protein</fullName>
    </recommendedName>
</protein>
<dbReference type="PATRIC" id="fig|171101.6.peg.643"/>
<gene>
    <name evidence="2" type="ordered locus">spr0576</name>
</gene>
<dbReference type="eggNOG" id="COG0526">
    <property type="taxonomic scope" value="Bacteria"/>
</dbReference>
<accession>Q8DQN9</accession>
<proteinExistence type="predicted"/>
<dbReference type="PROSITE" id="PS51352">
    <property type="entry name" value="THIOREDOXIN_2"/>
    <property type="match status" value="1"/>
</dbReference>
<dbReference type="Gene3D" id="3.40.30.10">
    <property type="entry name" value="Glutaredoxin"/>
    <property type="match status" value="1"/>
</dbReference>
<organism evidence="2 3">
    <name type="scientific">Streptococcus pneumoniae (strain ATCC BAA-255 / R6)</name>
    <dbReference type="NCBI Taxonomy" id="171101"/>
    <lineage>
        <taxon>Bacteria</taxon>
        <taxon>Bacillati</taxon>
        <taxon>Bacillota</taxon>
        <taxon>Bacilli</taxon>
        <taxon>Lactobacillales</taxon>
        <taxon>Streptococcaceae</taxon>
        <taxon>Streptococcus</taxon>
    </lineage>
</organism>
<dbReference type="STRING" id="171101.spr0576"/>
<dbReference type="InterPro" id="IPR036249">
    <property type="entry name" value="Thioredoxin-like_sf"/>
</dbReference>
<feature type="domain" description="Thioredoxin" evidence="1">
    <location>
        <begin position="55"/>
        <end position="197"/>
    </location>
</feature>
<dbReference type="CDD" id="cd02966">
    <property type="entry name" value="TlpA_like_family"/>
    <property type="match status" value="1"/>
</dbReference>
<dbReference type="EMBL" id="AE007317">
    <property type="protein sequence ID" value="AAK99380.1"/>
    <property type="molecule type" value="Genomic_DNA"/>
</dbReference>
<dbReference type="PANTHER" id="PTHR42852">
    <property type="entry name" value="THIOL:DISULFIDE INTERCHANGE PROTEIN DSBE"/>
    <property type="match status" value="1"/>
</dbReference>
<dbReference type="SUPFAM" id="SSF52833">
    <property type="entry name" value="Thioredoxin-like"/>
    <property type="match status" value="1"/>
</dbReference>
<reference evidence="2 3" key="1">
    <citation type="journal article" date="2001" name="J. Bacteriol.">
        <title>Genome of the bacterium Streptococcus pneumoniae strain R6.</title>
        <authorList>
            <person name="Hoskins J.A."/>
            <person name="Alborn W.Jr."/>
            <person name="Arnold J."/>
            <person name="Blaszczak L."/>
            <person name="Burgett S."/>
            <person name="DeHoff B.S."/>
            <person name="Estrem S."/>
            <person name="Fritz L."/>
            <person name="Fu D.-J."/>
            <person name="Fuller W."/>
            <person name="Geringer C."/>
            <person name="Gilmour R."/>
            <person name="Glass J.S."/>
            <person name="Khoja H."/>
            <person name="Kraft A."/>
            <person name="LaGace R."/>
            <person name="LeBlanc D.J."/>
            <person name="Lee L.N."/>
            <person name="Lefkowitz E.J."/>
            <person name="Lu J."/>
            <person name="Matsushima P."/>
            <person name="McAhren S."/>
            <person name="McHenney M."/>
            <person name="McLeaster K."/>
            <person name="Mundy C."/>
            <person name="Nicas T.I."/>
            <person name="Norris F.H."/>
            <person name="O'Gara M."/>
            <person name="Peery R."/>
            <person name="Robertson G.T."/>
            <person name="Rockey P."/>
            <person name="Sun P.-M."/>
            <person name="Winkler M.E."/>
            <person name="Yang Y."/>
            <person name="Young-Bellido M."/>
            <person name="Zhao G."/>
            <person name="Zook C."/>
            <person name="Baltz R.H."/>
            <person name="Jaskunas S.Richard."/>
            <person name="Rosteck P.R.Jr."/>
            <person name="Skatrud P.L."/>
            <person name="Glass J.I."/>
        </authorList>
    </citation>
    <scope>NUCLEOTIDE SEQUENCE [LARGE SCALE GENOMIC DNA]</scope>
    <source>
        <strain evidence="3">ATCC BAA-255 / R6</strain>
    </source>
</reference>
<dbReference type="PANTHER" id="PTHR42852:SF16">
    <property type="entry name" value="THIOL:DISULFIDE INTERCHANGE PROTEIN TLPA"/>
    <property type="match status" value="1"/>
</dbReference>
<evidence type="ECO:0000259" key="1">
    <source>
        <dbReference type="PROSITE" id="PS51352"/>
    </source>
</evidence>
<dbReference type="Pfam" id="PF08534">
    <property type="entry name" value="Redoxin"/>
    <property type="match status" value="1"/>
</dbReference>
<dbReference type="HOGENOM" id="CLU_042529_11_4_9"/>
<dbReference type="KEGG" id="spr:spr0576"/>
<dbReference type="InterPro" id="IPR013740">
    <property type="entry name" value="Redoxin"/>
</dbReference>
<dbReference type="GO" id="GO:0016491">
    <property type="term" value="F:oxidoreductase activity"/>
    <property type="evidence" value="ECO:0000318"/>
    <property type="project" value="GO_Central"/>
</dbReference>
<dbReference type="InterPro" id="IPR050553">
    <property type="entry name" value="Thioredoxin_ResA/DsbE_sf"/>
</dbReference>
<dbReference type="AlphaFoldDB" id="Q8DQN9"/>
<dbReference type="InterPro" id="IPR013766">
    <property type="entry name" value="Thioredoxin_domain"/>
</dbReference>
<name>Q8DQN9_STRR6</name>
<evidence type="ECO:0000313" key="2">
    <source>
        <dbReference type="EMBL" id="AAK99380.1"/>
    </source>
</evidence>
<evidence type="ECO:0000313" key="3">
    <source>
        <dbReference type="Proteomes" id="UP000000586"/>
    </source>
</evidence>
<dbReference type="Proteomes" id="UP000000586">
    <property type="component" value="Chromosome"/>
</dbReference>
<keyword evidence="3" id="KW-1185">Reference proteome</keyword>
<dbReference type="PIR" id="H97943">
    <property type="entry name" value="H97943"/>
</dbReference>
<sequence length="197" mass="21923">MNKMERNINMKKWQTCVLGAGSLLCLTACSGKSVTSEHQTKDEMKTEQTASKTSAAKGKEVADFELMGVDGKTYRLSDYKGKKVYLKFWASWCSICLASLPDTDEIAKEAGDDYVVLTVVSPGHKGEQSEADFKNWYKGLDYKNLPVLVDPSGKLLETYGVRSYPTQAFIDKEGKLVKTHPGFMEKDAILQTLKELS</sequence>